<sequence length="181" mass="19131">MRTASVRRRAASGAKRRRGRVTADPVPGRTAGSRERTGSSRQPSVPRLARVAGRTGLRVRRVDVFSGRASLADPDPRVALGTAVRAVVLVAVDATKVRGYVGVATKAVAPATVRSEQHHADTTSANADRGTVVTTGLILARTKHANGASRELERRNWVAGESQPTNSFGRSPNSIKVGQHG</sequence>
<proteinExistence type="predicted"/>
<evidence type="ECO:0000256" key="1">
    <source>
        <dbReference type="SAM" id="MobiDB-lite"/>
    </source>
</evidence>
<reference evidence="2" key="1">
    <citation type="journal article" date="2018" name="Res. Microbiol.">
        <title>Extremely halophilic pleomorphic archaeal virus HRPV9 extends the diversity of pleolipoviruses with integrases.</title>
        <authorList>
            <person name="Atanasova N.S."/>
            <person name="Demina T.A."/>
            <person name="Krishnam Rajan Shanthi S.N."/>
            <person name="Oksanen H.M."/>
            <person name="Bamford D.H."/>
        </authorList>
    </citation>
    <scope>NUCLEOTIDE SEQUENCE [LARGE SCALE GENOMIC DNA]</scope>
    <source>
        <strain evidence="2">B2-2/SS5-4</strain>
    </source>
</reference>
<feature type="compositionally biased region" description="Polar residues" evidence="1">
    <location>
        <begin position="162"/>
        <end position="181"/>
    </location>
</feature>
<feature type="compositionally biased region" description="Basic residues" evidence="1">
    <location>
        <begin position="1"/>
        <end position="20"/>
    </location>
</feature>
<accession>A0A3S7I9I2</accession>
<evidence type="ECO:0000313" key="2">
    <source>
        <dbReference type="EMBL" id="AVP39992.1"/>
    </source>
</evidence>
<dbReference type="EMBL" id="KY965934">
    <property type="protein sequence ID" value="AVP39992.1"/>
    <property type="molecule type" value="Genomic_DNA"/>
</dbReference>
<protein>
    <submittedName>
        <fullName evidence="2">Uncharacterized protein</fullName>
    </submittedName>
</protein>
<dbReference type="Proteomes" id="UP000289207">
    <property type="component" value="Segment"/>
</dbReference>
<dbReference type="KEGG" id="vg:55011453"/>
<dbReference type="GeneID" id="55011453"/>
<keyword evidence="3" id="KW-1185">Reference proteome</keyword>
<feature type="region of interest" description="Disordered" evidence="1">
    <location>
        <begin position="149"/>
        <end position="181"/>
    </location>
</feature>
<organism evidence="2">
    <name type="scientific">Halorubrum pleomorphic virus 9</name>
    <dbReference type="NCBI Taxonomy" id="2126525"/>
    <lineage>
        <taxon>Viruses</taxon>
        <taxon>Monodnaviria</taxon>
        <taxon>Trapavirae</taxon>
        <taxon>Saleviricota</taxon>
        <taxon>Huolimaviricetes</taxon>
        <taxon>Haloruvirales</taxon>
        <taxon>Pleolipoviridae</taxon>
        <taxon>Betapleolipovirus</taxon>
        <taxon>Betapleolipovirus flexibile</taxon>
        <taxon>Betapleolipovirus HRPV9</taxon>
    </lineage>
</organism>
<dbReference type="RefSeq" id="YP_009820024.1">
    <property type="nucleotide sequence ID" value="NC_048160.1"/>
</dbReference>
<feature type="region of interest" description="Disordered" evidence="1">
    <location>
        <begin position="1"/>
        <end position="52"/>
    </location>
</feature>
<name>A0A3S7I9I2_9VIRU</name>
<evidence type="ECO:0000313" key="3">
    <source>
        <dbReference type="Proteomes" id="UP000289207"/>
    </source>
</evidence>